<evidence type="ECO:0000313" key="2">
    <source>
        <dbReference type="EMBL" id="SEJ76575.1"/>
    </source>
</evidence>
<organism evidence="2 3">
    <name type="scientific">Pseudomonas linyingensis</name>
    <dbReference type="NCBI Taxonomy" id="915471"/>
    <lineage>
        <taxon>Bacteria</taxon>
        <taxon>Pseudomonadati</taxon>
        <taxon>Pseudomonadota</taxon>
        <taxon>Gammaproteobacteria</taxon>
        <taxon>Pseudomonadales</taxon>
        <taxon>Pseudomonadaceae</taxon>
        <taxon>Pseudomonas</taxon>
    </lineage>
</organism>
<reference evidence="3" key="1">
    <citation type="submission" date="2016-10" db="EMBL/GenBank/DDBJ databases">
        <authorList>
            <person name="Varghese N."/>
            <person name="Submissions S."/>
        </authorList>
    </citation>
    <scope>NUCLEOTIDE SEQUENCE [LARGE SCALE GENOMIC DNA]</scope>
    <source>
        <strain evidence="3">LMG 25967</strain>
    </source>
</reference>
<dbReference type="AlphaFoldDB" id="A0A1H7BT42"/>
<evidence type="ECO:0008006" key="4">
    <source>
        <dbReference type="Google" id="ProtNLM"/>
    </source>
</evidence>
<dbReference type="OrthoDB" id="178023at2"/>
<dbReference type="InterPro" id="IPR010752">
    <property type="entry name" value="DUF1329"/>
</dbReference>
<name>A0A1H7BT42_9PSED</name>
<evidence type="ECO:0000256" key="1">
    <source>
        <dbReference type="SAM" id="SignalP"/>
    </source>
</evidence>
<dbReference type="RefSeq" id="WP_090312968.1">
    <property type="nucleotide sequence ID" value="NZ_FNZE01000017.1"/>
</dbReference>
<dbReference type="EMBL" id="FNZE01000017">
    <property type="protein sequence ID" value="SEJ76575.1"/>
    <property type="molecule type" value="Genomic_DNA"/>
</dbReference>
<dbReference type="CDD" id="cd16329">
    <property type="entry name" value="LolA_like"/>
    <property type="match status" value="1"/>
</dbReference>
<feature type="signal peptide" evidence="1">
    <location>
        <begin position="1"/>
        <end position="22"/>
    </location>
</feature>
<dbReference type="STRING" id="915471.SAMN05216201_11734"/>
<keyword evidence="3" id="KW-1185">Reference proteome</keyword>
<proteinExistence type="predicted"/>
<dbReference type="Proteomes" id="UP000242930">
    <property type="component" value="Unassembled WGS sequence"/>
</dbReference>
<keyword evidence="1" id="KW-0732">Signal</keyword>
<dbReference type="Pfam" id="PF07044">
    <property type="entry name" value="DUF1329"/>
    <property type="match status" value="1"/>
</dbReference>
<accession>A0A1H7BT42</accession>
<evidence type="ECO:0000313" key="3">
    <source>
        <dbReference type="Proteomes" id="UP000242930"/>
    </source>
</evidence>
<gene>
    <name evidence="2" type="ORF">SAMN05216201_11734</name>
</gene>
<feature type="chain" id="PRO_5017339903" description="DUF1329 domain-containing protein" evidence="1">
    <location>
        <begin position="23"/>
        <end position="461"/>
    </location>
</feature>
<dbReference type="Gene3D" id="2.50.20.10">
    <property type="entry name" value="Lipoprotein localisation LolA/LolB/LppX"/>
    <property type="match status" value="1"/>
</dbReference>
<sequence>MKTFAKHALLLCAVSAANASWAALSPEEIAKLGAELTPWGAIKAGNADGSIPAYTGGIEPPASYDPSKPGIRPDPFADEKPLFSVTAANLAEHGDKVTEGFKEMLKKYPSFRMDVYPTHRTAKYPDYVTQNTLKNAATCALAENLLQLAGTCYGGVPFPIPKNGAEVMWNRTLKYDQYAYYSPAQLSTLVDSTGRKIQTGGFAYWQTFPHYDPARTTPIGPEDMLEYGRVDWTAPARKAGEKLVLHDSVDMLEVGRRAWSYLPGQRRVKLSPDVAYDTPSPAGGGVGTVDDTQVFYGAQDRYDYKLVGKKEMYIPYNTFKLHDPQKCSDEQVFTPNHLNPDCVRWEKHRVWVVEATLKPGKRHVYPKRTFYWDEDIPAVGMADNYDDAGKIYRVTQANYYPFYETTGHNPHEFVVHDMTSGAYVRQAYTQAGKGMMVVTKPEEAKPSGFYQANSLTNSGVR</sequence>
<protein>
    <recommendedName>
        <fullName evidence="4">DUF1329 domain-containing protein</fullName>
    </recommendedName>
</protein>